<evidence type="ECO:0000313" key="5">
    <source>
        <dbReference type="EMBL" id="SMO39096.1"/>
    </source>
</evidence>
<dbReference type="PANTHER" id="PTHR10434:SF11">
    <property type="entry name" value="1-ACYL-SN-GLYCEROL-3-PHOSPHATE ACYLTRANSFERASE"/>
    <property type="match status" value="1"/>
</dbReference>
<feature type="domain" description="Phospholipid/glycerol acyltransferase" evidence="4">
    <location>
        <begin position="45"/>
        <end position="163"/>
    </location>
</feature>
<evidence type="ECO:0000259" key="4">
    <source>
        <dbReference type="SMART" id="SM00563"/>
    </source>
</evidence>
<dbReference type="RefSeq" id="WP_142452899.1">
    <property type="nucleotide sequence ID" value="NZ_FXTP01000001.1"/>
</dbReference>
<gene>
    <name evidence="5" type="ORF">SAMN06265219_101396</name>
</gene>
<proteinExistence type="predicted"/>
<keyword evidence="3" id="KW-0012">Acyltransferase</keyword>
<evidence type="ECO:0000313" key="6">
    <source>
        <dbReference type="Proteomes" id="UP000317557"/>
    </source>
</evidence>
<comment type="pathway">
    <text evidence="1">Lipid metabolism.</text>
</comment>
<dbReference type="GO" id="GO:0003841">
    <property type="term" value="F:1-acylglycerol-3-phosphate O-acyltransferase activity"/>
    <property type="evidence" value="ECO:0007669"/>
    <property type="project" value="TreeGrafter"/>
</dbReference>
<dbReference type="CDD" id="cd06551">
    <property type="entry name" value="LPLAT"/>
    <property type="match status" value="1"/>
</dbReference>
<dbReference type="EMBL" id="FXTP01000001">
    <property type="protein sequence ID" value="SMO39096.1"/>
    <property type="molecule type" value="Genomic_DNA"/>
</dbReference>
<organism evidence="5 6">
    <name type="scientific">Gracilimonas mengyeensis</name>
    <dbReference type="NCBI Taxonomy" id="1302730"/>
    <lineage>
        <taxon>Bacteria</taxon>
        <taxon>Pseudomonadati</taxon>
        <taxon>Balneolota</taxon>
        <taxon>Balneolia</taxon>
        <taxon>Balneolales</taxon>
        <taxon>Balneolaceae</taxon>
        <taxon>Gracilimonas</taxon>
    </lineage>
</organism>
<name>A0A521AW90_9BACT</name>
<dbReference type="AlphaFoldDB" id="A0A521AW90"/>
<dbReference type="GO" id="GO:0006654">
    <property type="term" value="P:phosphatidic acid biosynthetic process"/>
    <property type="evidence" value="ECO:0007669"/>
    <property type="project" value="TreeGrafter"/>
</dbReference>
<dbReference type="OrthoDB" id="152799at2"/>
<sequence>MSFIPANESRFFIWFFDRYTRWALKRRFKQLWIKQEYEPGPTDRTVYFLNHNLWWDGLIPLYLNRELFQQNARAIMEDKQMQQYTFFSKIGAFSINLENPRAAVTSLRYALKSMDREQASLFIYPEGTITPPSEKRPDFKPGLAWLYQQTKEVDFVPIAIYSQNLRSSKSELHISIGKKVNHDKLMSKSKLTGLLEEDIHQLLLQTRKTAGFEDEGFSHQF</sequence>
<dbReference type="PANTHER" id="PTHR10434">
    <property type="entry name" value="1-ACYL-SN-GLYCEROL-3-PHOSPHATE ACYLTRANSFERASE"/>
    <property type="match status" value="1"/>
</dbReference>
<evidence type="ECO:0000256" key="3">
    <source>
        <dbReference type="ARBA" id="ARBA00023315"/>
    </source>
</evidence>
<keyword evidence="2 5" id="KW-0808">Transferase</keyword>
<reference evidence="5 6" key="1">
    <citation type="submission" date="2017-05" db="EMBL/GenBank/DDBJ databases">
        <authorList>
            <person name="Varghese N."/>
            <person name="Submissions S."/>
        </authorList>
    </citation>
    <scope>NUCLEOTIDE SEQUENCE [LARGE SCALE GENOMIC DNA]</scope>
    <source>
        <strain evidence="5 6">DSM 21985</strain>
    </source>
</reference>
<keyword evidence="6" id="KW-1185">Reference proteome</keyword>
<dbReference type="GO" id="GO:0005886">
    <property type="term" value="C:plasma membrane"/>
    <property type="evidence" value="ECO:0007669"/>
    <property type="project" value="TreeGrafter"/>
</dbReference>
<dbReference type="SMART" id="SM00563">
    <property type="entry name" value="PlsC"/>
    <property type="match status" value="1"/>
</dbReference>
<accession>A0A521AW90</accession>
<protein>
    <submittedName>
        <fullName evidence="5">Chlorobactene lauroyltransferase</fullName>
    </submittedName>
</protein>
<dbReference type="Proteomes" id="UP000317557">
    <property type="component" value="Unassembled WGS sequence"/>
</dbReference>
<dbReference type="InterPro" id="IPR002123">
    <property type="entry name" value="Plipid/glycerol_acylTrfase"/>
</dbReference>
<evidence type="ECO:0000256" key="1">
    <source>
        <dbReference type="ARBA" id="ARBA00005189"/>
    </source>
</evidence>
<dbReference type="SUPFAM" id="SSF69593">
    <property type="entry name" value="Glycerol-3-phosphate (1)-acyltransferase"/>
    <property type="match status" value="1"/>
</dbReference>
<evidence type="ECO:0000256" key="2">
    <source>
        <dbReference type="ARBA" id="ARBA00022679"/>
    </source>
</evidence>
<dbReference type="Pfam" id="PF01553">
    <property type="entry name" value="Acyltransferase"/>
    <property type="match status" value="1"/>
</dbReference>